<gene>
    <name evidence="10" type="ORF">B1B_11900</name>
</gene>
<dbReference type="SUPFAM" id="SSF144052">
    <property type="entry name" value="Thermophilic metalloprotease-like"/>
    <property type="match status" value="1"/>
</dbReference>
<proteinExistence type="inferred from homology"/>
<feature type="non-terminal residue" evidence="10">
    <location>
        <position position="159"/>
    </location>
</feature>
<reference evidence="10" key="1">
    <citation type="submission" date="2013-08" db="EMBL/GenBank/DDBJ databases">
        <authorList>
            <person name="Mendez C."/>
            <person name="Richter M."/>
            <person name="Ferrer M."/>
            <person name="Sanchez J."/>
        </authorList>
    </citation>
    <scope>NUCLEOTIDE SEQUENCE</scope>
</reference>
<organism evidence="10">
    <name type="scientific">mine drainage metagenome</name>
    <dbReference type="NCBI Taxonomy" id="410659"/>
    <lineage>
        <taxon>unclassified sequences</taxon>
        <taxon>metagenomes</taxon>
        <taxon>ecological metagenomes</taxon>
    </lineage>
</organism>
<comment type="cofactor">
    <cofactor evidence="2">
        <name>Mg(2+)</name>
        <dbReference type="ChEBI" id="CHEBI:18420"/>
    </cofactor>
</comment>
<evidence type="ECO:0000256" key="6">
    <source>
        <dbReference type="ARBA" id="ARBA00022670"/>
    </source>
</evidence>
<dbReference type="EMBL" id="AUZY01007766">
    <property type="protein sequence ID" value="EQD48828.1"/>
    <property type="molecule type" value="Genomic_DNA"/>
</dbReference>
<reference evidence="10" key="2">
    <citation type="journal article" date="2014" name="ISME J.">
        <title>Microbial stratification in low pH oxic and suboxic macroscopic growths along an acid mine drainage.</title>
        <authorList>
            <person name="Mendez-Garcia C."/>
            <person name="Mesa V."/>
            <person name="Sprenger R.R."/>
            <person name="Richter M."/>
            <person name="Diez M.S."/>
            <person name="Solano J."/>
            <person name="Bargiela R."/>
            <person name="Golyshina O.V."/>
            <person name="Manteca A."/>
            <person name="Ramos J.L."/>
            <person name="Gallego J.R."/>
            <person name="Llorente I."/>
            <person name="Martins Dos Santos V.A."/>
            <person name="Jensen O.N."/>
            <person name="Pelaez A.I."/>
            <person name="Sanchez J."/>
            <person name="Ferrer M."/>
        </authorList>
    </citation>
    <scope>NUCLEOTIDE SEQUENCE</scope>
</reference>
<comment type="similarity">
    <text evidence="4">Belongs to the peptidase M29 family.</text>
</comment>
<evidence type="ECO:0000256" key="9">
    <source>
        <dbReference type="ARBA" id="ARBA00023049"/>
    </source>
</evidence>
<dbReference type="GO" id="GO:0004177">
    <property type="term" value="F:aminopeptidase activity"/>
    <property type="evidence" value="ECO:0007669"/>
    <property type="project" value="UniProtKB-KW"/>
</dbReference>
<comment type="cofactor">
    <cofactor evidence="3">
        <name>Zn(2+)</name>
        <dbReference type="ChEBI" id="CHEBI:29105"/>
    </cofactor>
</comment>
<dbReference type="GO" id="GO:0006508">
    <property type="term" value="P:proteolysis"/>
    <property type="evidence" value="ECO:0007669"/>
    <property type="project" value="UniProtKB-KW"/>
</dbReference>
<accession>T0ZWA4</accession>
<dbReference type="GO" id="GO:0008237">
    <property type="term" value="F:metallopeptidase activity"/>
    <property type="evidence" value="ECO:0007669"/>
    <property type="project" value="UniProtKB-KW"/>
</dbReference>
<evidence type="ECO:0000256" key="1">
    <source>
        <dbReference type="ARBA" id="ARBA00001941"/>
    </source>
</evidence>
<dbReference type="PANTHER" id="PTHR34448:SF1">
    <property type="entry name" value="BLL6088 PROTEIN"/>
    <property type="match status" value="1"/>
</dbReference>
<evidence type="ECO:0000256" key="3">
    <source>
        <dbReference type="ARBA" id="ARBA00001947"/>
    </source>
</evidence>
<keyword evidence="9" id="KW-0482">Metalloprotease</keyword>
<dbReference type="InterPro" id="IPR052170">
    <property type="entry name" value="M29_Exopeptidase"/>
</dbReference>
<evidence type="ECO:0000256" key="2">
    <source>
        <dbReference type="ARBA" id="ARBA00001946"/>
    </source>
</evidence>
<protein>
    <submittedName>
        <fullName evidence="10">Aminopeptidase protein</fullName>
    </submittedName>
</protein>
<keyword evidence="6" id="KW-0645">Protease</keyword>
<keyword evidence="8" id="KW-0378">Hydrolase</keyword>
<evidence type="ECO:0000256" key="4">
    <source>
        <dbReference type="ARBA" id="ARBA00008236"/>
    </source>
</evidence>
<keyword evidence="5 10" id="KW-0031">Aminopeptidase</keyword>
<dbReference type="Gene3D" id="3.40.1830.10">
    <property type="entry name" value="Thermophilic metalloprotease (M29)"/>
    <property type="match status" value="1"/>
</dbReference>
<sequence>MFAGYQYTQEKLMRDQRLDKLASVLVGYSAGVKPGDLCRITGESVGLPLLEAIYEQVLKAGGHPFVSMLSDAMEEAFYRVSGEAQLQYVSPISTFVVETIDVSIGIWADENTKSMSNVDPKKQAAAAQARKPISRRFLERAAQGQLRWVGTQFPTQASA</sequence>
<evidence type="ECO:0000313" key="10">
    <source>
        <dbReference type="EMBL" id="EQD48828.1"/>
    </source>
</evidence>
<dbReference type="InterPro" id="IPR035097">
    <property type="entry name" value="M29_N-terminal"/>
</dbReference>
<evidence type="ECO:0000256" key="8">
    <source>
        <dbReference type="ARBA" id="ARBA00022801"/>
    </source>
</evidence>
<comment type="cofactor">
    <cofactor evidence="1">
        <name>Co(2+)</name>
        <dbReference type="ChEBI" id="CHEBI:48828"/>
    </cofactor>
</comment>
<dbReference type="PANTHER" id="PTHR34448">
    <property type="entry name" value="AMINOPEPTIDASE"/>
    <property type="match status" value="1"/>
</dbReference>
<dbReference type="GO" id="GO:0046872">
    <property type="term" value="F:metal ion binding"/>
    <property type="evidence" value="ECO:0007669"/>
    <property type="project" value="UniProtKB-KW"/>
</dbReference>
<dbReference type="InterPro" id="IPR000787">
    <property type="entry name" value="Peptidase_M29"/>
</dbReference>
<dbReference type="Pfam" id="PF02073">
    <property type="entry name" value="Peptidase_M29"/>
    <property type="match status" value="1"/>
</dbReference>
<keyword evidence="7" id="KW-0479">Metal-binding</keyword>
<name>T0ZWA4_9ZZZZ</name>
<dbReference type="AlphaFoldDB" id="T0ZWA4"/>
<evidence type="ECO:0000256" key="7">
    <source>
        <dbReference type="ARBA" id="ARBA00022723"/>
    </source>
</evidence>
<evidence type="ECO:0000256" key="5">
    <source>
        <dbReference type="ARBA" id="ARBA00022438"/>
    </source>
</evidence>
<comment type="caution">
    <text evidence="10">The sequence shown here is derived from an EMBL/GenBank/DDBJ whole genome shotgun (WGS) entry which is preliminary data.</text>
</comment>